<dbReference type="EMBL" id="AWSO01000283">
    <property type="protein sequence ID" value="ESK92430.1"/>
    <property type="molecule type" value="Genomic_DNA"/>
</dbReference>
<feature type="compositionally biased region" description="Low complexity" evidence="1">
    <location>
        <begin position="116"/>
        <end position="127"/>
    </location>
</feature>
<feature type="region of interest" description="Disordered" evidence="1">
    <location>
        <begin position="1"/>
        <end position="138"/>
    </location>
</feature>
<dbReference type="AlphaFoldDB" id="V2XIT1"/>
<feature type="compositionally biased region" description="Basic and acidic residues" evidence="1">
    <location>
        <begin position="17"/>
        <end position="28"/>
    </location>
</feature>
<gene>
    <name evidence="2" type="ORF">Moror_4467</name>
</gene>
<feature type="compositionally biased region" description="Polar residues" evidence="1">
    <location>
        <begin position="39"/>
        <end position="52"/>
    </location>
</feature>
<comment type="caution">
    <text evidence="2">The sequence shown here is derived from an EMBL/GenBank/DDBJ whole genome shotgun (WGS) entry which is preliminary data.</text>
</comment>
<feature type="compositionally biased region" description="Polar residues" evidence="1">
    <location>
        <begin position="1"/>
        <end position="16"/>
    </location>
</feature>
<feature type="compositionally biased region" description="Pro residues" evidence="1">
    <location>
        <begin position="105"/>
        <end position="115"/>
    </location>
</feature>
<dbReference type="Proteomes" id="UP000017559">
    <property type="component" value="Unassembled WGS sequence"/>
</dbReference>
<proteinExistence type="predicted"/>
<organism evidence="2 3">
    <name type="scientific">Moniliophthora roreri (strain MCA 2997)</name>
    <name type="common">Cocoa frosty pod rot fungus</name>
    <name type="synonym">Crinipellis roreri</name>
    <dbReference type="NCBI Taxonomy" id="1381753"/>
    <lineage>
        <taxon>Eukaryota</taxon>
        <taxon>Fungi</taxon>
        <taxon>Dikarya</taxon>
        <taxon>Basidiomycota</taxon>
        <taxon>Agaricomycotina</taxon>
        <taxon>Agaricomycetes</taxon>
        <taxon>Agaricomycetidae</taxon>
        <taxon>Agaricales</taxon>
        <taxon>Marasmiineae</taxon>
        <taxon>Marasmiaceae</taxon>
        <taxon>Moniliophthora</taxon>
    </lineage>
</organism>
<evidence type="ECO:0000313" key="3">
    <source>
        <dbReference type="Proteomes" id="UP000017559"/>
    </source>
</evidence>
<evidence type="ECO:0000313" key="2">
    <source>
        <dbReference type="EMBL" id="ESK92430.1"/>
    </source>
</evidence>
<reference evidence="2 3" key="1">
    <citation type="journal article" date="2014" name="BMC Genomics">
        <title>Genome and secretome analysis of the hemibiotrophic fungal pathogen, Moniliophthora roreri, which causes frosty pod rot disease of cacao: mechanisms of the biotrophic and necrotrophic phases.</title>
        <authorList>
            <person name="Meinhardt L.W."/>
            <person name="Costa G.G.L."/>
            <person name="Thomazella D.P.T."/>
            <person name="Teixeira P.J.P.L."/>
            <person name="Carazzolle M.F."/>
            <person name="Schuster S.C."/>
            <person name="Carlson J.E."/>
            <person name="Guiltinan M.J."/>
            <person name="Mieczkowski P."/>
            <person name="Farmer A."/>
            <person name="Ramaraj T."/>
            <person name="Crozier J."/>
            <person name="Davis R.E."/>
            <person name="Shao J."/>
            <person name="Melnick R.L."/>
            <person name="Pereira G.A.G."/>
            <person name="Bailey B.A."/>
        </authorList>
    </citation>
    <scope>NUCLEOTIDE SEQUENCE [LARGE SCALE GENOMIC DNA]</scope>
    <source>
        <strain evidence="2 3">MCA 2997</strain>
    </source>
</reference>
<feature type="compositionally biased region" description="Low complexity" evidence="1">
    <location>
        <begin position="53"/>
        <end position="64"/>
    </location>
</feature>
<sequence length="348" mass="38479">MSTSANLQKQTVSRRASSTEDGRVRKAETFVPEELNARGRQQSLATVHESYTSPSSPFGGSPPSNRGTFVPMPTPRRTSRSSPAPGSPLQPRPSLYSPKGIPAPLREPTPVPPTLPFSIGSTSTSSPRPSPLPNPAVNGRNTSWLRSFHYPRCRAMQDSFAGNYRIFIKHHEIPQDLSFGEIAGYLWEADGAYAGVQCYIPKSNEHFQCGIFFDPGILFPFFDLFKRTDIAMYNFRIHTKDEQGVFVDNLRLTESTSSYIGSFMRSVAFVADVGVVGMSQPCGQFSMQCTGTGLLEGRFWKETDFPGVASIDFEFYAVPCAKGTIVGPAKRIADKDFLRTALELRDMY</sequence>
<evidence type="ECO:0000256" key="1">
    <source>
        <dbReference type="SAM" id="MobiDB-lite"/>
    </source>
</evidence>
<dbReference type="KEGG" id="mrr:Moror_4467"/>
<dbReference type="OrthoDB" id="3117646at2759"/>
<name>V2XIT1_MONRO</name>
<dbReference type="HOGENOM" id="CLU_797134_0_0_1"/>
<protein>
    <submittedName>
        <fullName evidence="2">Uncharacterized protein</fullName>
    </submittedName>
</protein>
<accession>V2XIT1</accession>
<keyword evidence="3" id="KW-1185">Reference proteome</keyword>